<dbReference type="HAMAP" id="MF_00741">
    <property type="entry name" value="AIRS"/>
    <property type="match status" value="1"/>
</dbReference>
<comment type="catalytic activity">
    <reaction evidence="11 12">
        <text>2-formamido-N(1)-(5-O-phospho-beta-D-ribosyl)acetamidine + ATP = 5-amino-1-(5-phospho-beta-D-ribosyl)imidazole + ADP + phosphate + H(+)</text>
        <dbReference type="Rhea" id="RHEA:23032"/>
        <dbReference type="ChEBI" id="CHEBI:15378"/>
        <dbReference type="ChEBI" id="CHEBI:30616"/>
        <dbReference type="ChEBI" id="CHEBI:43474"/>
        <dbReference type="ChEBI" id="CHEBI:137981"/>
        <dbReference type="ChEBI" id="CHEBI:147287"/>
        <dbReference type="ChEBI" id="CHEBI:456216"/>
        <dbReference type="EC" id="6.3.3.1"/>
    </reaction>
</comment>
<evidence type="ECO:0000256" key="6">
    <source>
        <dbReference type="ARBA" id="ARBA00022741"/>
    </source>
</evidence>
<gene>
    <name evidence="12 15" type="primary">purM</name>
    <name evidence="15" type="ORF">RC083_19695</name>
</gene>
<name>A0ABU1BH44_PSEHA</name>
<dbReference type="NCBIfam" id="TIGR00878">
    <property type="entry name" value="purM"/>
    <property type="match status" value="1"/>
</dbReference>
<keyword evidence="7 12" id="KW-0067">ATP-binding</keyword>
<evidence type="ECO:0000256" key="4">
    <source>
        <dbReference type="ARBA" id="ARBA00020367"/>
    </source>
</evidence>
<dbReference type="InterPro" id="IPR036921">
    <property type="entry name" value="PurM-like_N_sf"/>
</dbReference>
<dbReference type="RefSeq" id="WP_016707716.1">
    <property type="nucleotide sequence ID" value="NZ_JAVIFY010000021.1"/>
</dbReference>
<proteinExistence type="inferred from homology"/>
<dbReference type="CDD" id="cd02196">
    <property type="entry name" value="PurM"/>
    <property type="match status" value="1"/>
</dbReference>
<evidence type="ECO:0000259" key="13">
    <source>
        <dbReference type="Pfam" id="PF00586"/>
    </source>
</evidence>
<accession>A0ABU1BH44</accession>
<dbReference type="SUPFAM" id="SSF55326">
    <property type="entry name" value="PurM N-terminal domain-like"/>
    <property type="match status" value="1"/>
</dbReference>
<comment type="caution">
    <text evidence="15">The sequence shown here is derived from an EMBL/GenBank/DDBJ whole genome shotgun (WGS) entry which is preliminary data.</text>
</comment>
<dbReference type="InterPro" id="IPR004733">
    <property type="entry name" value="PurM_cligase"/>
</dbReference>
<comment type="pathway">
    <text evidence="1 12">Purine metabolism; IMP biosynthesis via de novo pathway; 5-amino-1-(5-phospho-D-ribosyl)imidazole from N(2)-formyl-N(1)-(5-phospho-D-ribosyl)glycinamide: step 2/2.</text>
</comment>
<evidence type="ECO:0000313" key="16">
    <source>
        <dbReference type="Proteomes" id="UP001226574"/>
    </source>
</evidence>
<evidence type="ECO:0000256" key="8">
    <source>
        <dbReference type="ARBA" id="ARBA00031908"/>
    </source>
</evidence>
<keyword evidence="12" id="KW-0963">Cytoplasm</keyword>
<dbReference type="Pfam" id="PF02769">
    <property type="entry name" value="AIRS_C"/>
    <property type="match status" value="1"/>
</dbReference>
<dbReference type="EC" id="6.3.3.1" evidence="3 12"/>
<keyword evidence="12" id="KW-0658">Purine biosynthesis</keyword>
<keyword evidence="16" id="KW-1185">Reference proteome</keyword>
<evidence type="ECO:0000256" key="7">
    <source>
        <dbReference type="ARBA" id="ARBA00022840"/>
    </source>
</evidence>
<dbReference type="Gene3D" id="3.90.650.10">
    <property type="entry name" value="PurM-like C-terminal domain"/>
    <property type="match status" value="1"/>
</dbReference>
<feature type="domain" description="PurM-like N-terminal" evidence="13">
    <location>
        <begin position="60"/>
        <end position="165"/>
    </location>
</feature>
<dbReference type="Pfam" id="PF00586">
    <property type="entry name" value="AIRS"/>
    <property type="match status" value="1"/>
</dbReference>
<keyword evidence="6 12" id="KW-0547">Nucleotide-binding</keyword>
<protein>
    <recommendedName>
        <fullName evidence="4 12">Phosphoribosylformylglycinamidine cyclo-ligase</fullName>
        <ecNumber evidence="3 12">6.3.3.1</ecNumber>
    </recommendedName>
    <alternativeName>
        <fullName evidence="9 12">AIR synthase</fullName>
    </alternativeName>
    <alternativeName>
        <fullName evidence="10 12">AIRS</fullName>
    </alternativeName>
    <alternativeName>
        <fullName evidence="8 12">Phosphoribosyl-aminoimidazole synthetase</fullName>
    </alternativeName>
</protein>
<reference evidence="15 16" key="1">
    <citation type="submission" date="2023-08" db="EMBL/GenBank/DDBJ databases">
        <title>Pseudoalteromonas haloplanktis LL1 genome.</title>
        <authorList>
            <person name="Wu S."/>
        </authorList>
    </citation>
    <scope>NUCLEOTIDE SEQUENCE [LARGE SCALE GENOMIC DNA]</scope>
    <source>
        <strain evidence="15 16">LL1</strain>
    </source>
</reference>
<comment type="similarity">
    <text evidence="2 12">Belongs to the AIR synthase family.</text>
</comment>
<evidence type="ECO:0000259" key="14">
    <source>
        <dbReference type="Pfam" id="PF02769"/>
    </source>
</evidence>
<evidence type="ECO:0000256" key="2">
    <source>
        <dbReference type="ARBA" id="ARBA00010280"/>
    </source>
</evidence>
<dbReference type="Proteomes" id="UP001226574">
    <property type="component" value="Unassembled WGS sequence"/>
</dbReference>
<dbReference type="PANTHER" id="PTHR10520">
    <property type="entry name" value="TRIFUNCTIONAL PURINE BIOSYNTHETIC PROTEIN ADENOSINE-3-RELATED"/>
    <property type="match status" value="1"/>
</dbReference>
<evidence type="ECO:0000256" key="11">
    <source>
        <dbReference type="ARBA" id="ARBA00049057"/>
    </source>
</evidence>
<dbReference type="EMBL" id="JAVIFY010000021">
    <property type="protein sequence ID" value="MDQ9093799.1"/>
    <property type="molecule type" value="Genomic_DNA"/>
</dbReference>
<evidence type="ECO:0000256" key="5">
    <source>
        <dbReference type="ARBA" id="ARBA00022598"/>
    </source>
</evidence>
<sequence length="351" mass="37511">MSEQKQSLSYKDAGVDIDAGNALVERIKGVVKKTRRPEVMGGIGGFGALCEIPAGYKQPVLVAGTDGVGTKLRLAIDLKKHDTVGIDLVAMCVNDLIVQGAEPLFFLDYYATGKLDVDTAADVVTGIGKGCEISGCALIGGETAEMPGMYEGEDYDMAGFCTGVVEKANIIDGTKVAAGDQLIALASSGPHSNGFSLIRKVLEVSNADTSAEFEDGKTLGDTLLEPTRIYVKPLLELFKQVDVHALSHITGGGFWENIPRVLPESAKAVVKGDSWQWPGIFNWLQENGNITTHEMYRTFNCGVGMVLVVPADKLEQSLSILKDLGENAWHLGEIHDAKAGEEQVEILGGRD</sequence>
<evidence type="ECO:0000256" key="12">
    <source>
        <dbReference type="HAMAP-Rule" id="MF_00741"/>
    </source>
</evidence>
<feature type="domain" description="PurM-like C-terminal" evidence="14">
    <location>
        <begin position="178"/>
        <end position="343"/>
    </location>
</feature>
<dbReference type="PANTHER" id="PTHR10520:SF12">
    <property type="entry name" value="TRIFUNCTIONAL PURINE BIOSYNTHETIC PROTEIN ADENOSINE-3"/>
    <property type="match status" value="1"/>
</dbReference>
<organism evidence="15 16">
    <name type="scientific">Pseudoalteromonas haloplanktis</name>
    <name type="common">Alteromonas haloplanktis</name>
    <dbReference type="NCBI Taxonomy" id="228"/>
    <lineage>
        <taxon>Bacteria</taxon>
        <taxon>Pseudomonadati</taxon>
        <taxon>Pseudomonadota</taxon>
        <taxon>Gammaproteobacteria</taxon>
        <taxon>Alteromonadales</taxon>
        <taxon>Pseudoalteromonadaceae</taxon>
        <taxon>Pseudoalteromonas</taxon>
    </lineage>
</organism>
<evidence type="ECO:0000256" key="9">
    <source>
        <dbReference type="ARBA" id="ARBA00032931"/>
    </source>
</evidence>
<dbReference type="InterPro" id="IPR036676">
    <property type="entry name" value="PurM-like_C_sf"/>
</dbReference>
<evidence type="ECO:0000256" key="3">
    <source>
        <dbReference type="ARBA" id="ARBA00013047"/>
    </source>
</evidence>
<evidence type="ECO:0000256" key="10">
    <source>
        <dbReference type="ARBA" id="ARBA00033093"/>
    </source>
</evidence>
<dbReference type="Gene3D" id="3.30.1330.10">
    <property type="entry name" value="PurM-like, N-terminal domain"/>
    <property type="match status" value="1"/>
</dbReference>
<dbReference type="InterPro" id="IPR016188">
    <property type="entry name" value="PurM-like_N"/>
</dbReference>
<evidence type="ECO:0000313" key="15">
    <source>
        <dbReference type="EMBL" id="MDQ9093799.1"/>
    </source>
</evidence>
<comment type="subcellular location">
    <subcellularLocation>
        <location evidence="12">Cytoplasm</location>
    </subcellularLocation>
</comment>
<dbReference type="InterPro" id="IPR010918">
    <property type="entry name" value="PurM-like_C_dom"/>
</dbReference>
<dbReference type="GO" id="GO:0004641">
    <property type="term" value="F:phosphoribosylformylglycinamidine cyclo-ligase activity"/>
    <property type="evidence" value="ECO:0007669"/>
    <property type="project" value="UniProtKB-EC"/>
</dbReference>
<keyword evidence="5 12" id="KW-0436">Ligase</keyword>
<dbReference type="SUPFAM" id="SSF56042">
    <property type="entry name" value="PurM C-terminal domain-like"/>
    <property type="match status" value="1"/>
</dbReference>
<evidence type="ECO:0000256" key="1">
    <source>
        <dbReference type="ARBA" id="ARBA00004686"/>
    </source>
</evidence>